<feature type="region of interest" description="Disordered" evidence="1">
    <location>
        <begin position="79"/>
        <end position="167"/>
    </location>
</feature>
<feature type="compositionally biased region" description="Basic and acidic residues" evidence="1">
    <location>
        <begin position="632"/>
        <end position="670"/>
    </location>
</feature>
<dbReference type="Gene3D" id="3.40.30.10">
    <property type="entry name" value="Glutaredoxin"/>
    <property type="match status" value="1"/>
</dbReference>
<comment type="caution">
    <text evidence="2">The sequence shown here is derived from an EMBL/GenBank/DDBJ whole genome shotgun (WGS) entry which is preliminary data.</text>
</comment>
<reference evidence="2" key="1">
    <citation type="submission" date="2022-12" db="EMBL/GenBank/DDBJ databases">
        <authorList>
            <person name="Brejova B."/>
        </authorList>
    </citation>
    <scope>NUCLEOTIDE SEQUENCE</scope>
</reference>
<dbReference type="InterPro" id="IPR006993">
    <property type="entry name" value="Glut_rich_SH3-bd"/>
</dbReference>
<protein>
    <submittedName>
        <fullName evidence="2">Uncharacterized protein</fullName>
    </submittedName>
</protein>
<dbReference type="OrthoDB" id="9932926at2759"/>
<dbReference type="Pfam" id="PF04908">
    <property type="entry name" value="SH3BGR"/>
    <property type="match status" value="1"/>
</dbReference>
<feature type="compositionally biased region" description="Acidic residues" evidence="1">
    <location>
        <begin position="535"/>
        <end position="545"/>
    </location>
</feature>
<dbReference type="Proteomes" id="UP001152885">
    <property type="component" value="Unassembled WGS sequence"/>
</dbReference>
<feature type="compositionally biased region" description="Low complexity" evidence="1">
    <location>
        <begin position="251"/>
        <end position="261"/>
    </location>
</feature>
<accession>A0A9W4U0X0</accession>
<feature type="compositionally biased region" description="Basic and acidic residues" evidence="1">
    <location>
        <begin position="189"/>
        <end position="200"/>
    </location>
</feature>
<proteinExistence type="predicted"/>
<feature type="compositionally biased region" description="Basic and acidic residues" evidence="1">
    <location>
        <begin position="511"/>
        <end position="531"/>
    </location>
</feature>
<dbReference type="SUPFAM" id="SSF52833">
    <property type="entry name" value="Thioredoxin-like"/>
    <property type="match status" value="1"/>
</dbReference>
<name>A0A9W4U0X0_9ASCO</name>
<feature type="compositionally biased region" description="Basic and acidic residues" evidence="1">
    <location>
        <begin position="690"/>
        <end position="794"/>
    </location>
</feature>
<organism evidence="2 3">
    <name type="scientific">Candida verbasci</name>
    <dbReference type="NCBI Taxonomy" id="1227364"/>
    <lineage>
        <taxon>Eukaryota</taxon>
        <taxon>Fungi</taxon>
        <taxon>Dikarya</taxon>
        <taxon>Ascomycota</taxon>
        <taxon>Saccharomycotina</taxon>
        <taxon>Pichiomycetes</taxon>
        <taxon>Debaryomycetaceae</taxon>
        <taxon>Candida/Lodderomyces clade</taxon>
        <taxon>Candida</taxon>
    </lineage>
</organism>
<feature type="compositionally biased region" description="Polar residues" evidence="1">
    <location>
        <begin position="446"/>
        <end position="455"/>
    </location>
</feature>
<feature type="compositionally biased region" description="Basic and acidic residues" evidence="1">
    <location>
        <begin position="1"/>
        <end position="14"/>
    </location>
</feature>
<dbReference type="InterPro" id="IPR036249">
    <property type="entry name" value="Thioredoxin-like_sf"/>
</dbReference>
<keyword evidence="3" id="KW-1185">Reference proteome</keyword>
<feature type="region of interest" description="Disordered" evidence="1">
    <location>
        <begin position="1"/>
        <end position="61"/>
    </location>
</feature>
<dbReference type="EMBL" id="CANTUO010000007">
    <property type="protein sequence ID" value="CAI5760713.1"/>
    <property type="molecule type" value="Genomic_DNA"/>
</dbReference>
<feature type="compositionally biased region" description="Basic and acidic residues" evidence="1">
    <location>
        <begin position="457"/>
        <end position="505"/>
    </location>
</feature>
<evidence type="ECO:0000313" key="2">
    <source>
        <dbReference type="EMBL" id="CAI5760713.1"/>
    </source>
</evidence>
<evidence type="ECO:0000313" key="3">
    <source>
        <dbReference type="Proteomes" id="UP001152885"/>
    </source>
</evidence>
<feature type="compositionally biased region" description="Basic and acidic residues" evidence="1">
    <location>
        <begin position="25"/>
        <end position="50"/>
    </location>
</feature>
<evidence type="ECO:0000256" key="1">
    <source>
        <dbReference type="SAM" id="MobiDB-lite"/>
    </source>
</evidence>
<gene>
    <name evidence="2" type="ORF">CANVERA_P5221</name>
</gene>
<dbReference type="PROSITE" id="PS51354">
    <property type="entry name" value="GLUTAREDOXIN_2"/>
    <property type="match status" value="1"/>
</dbReference>
<feature type="compositionally biased region" description="Basic and acidic residues" evidence="1">
    <location>
        <begin position="265"/>
        <end position="280"/>
    </location>
</feature>
<dbReference type="AlphaFoldDB" id="A0A9W4U0X0"/>
<sequence>MDFEERLETTERSDSPSLVGASIRSADDSIHNNYIHPEKYKTSKSKDKSKNRYKSLTSQVNASLDDLIKEGALITSEEYFDEKYLQGSEQDKKEEDKSDSDDETLKKQEIDQLKNDFKSNQKKEIQKSIKESEPLKDVNEESKPKVTKGNFYKQEDYSTPNLSEYQLDNDIKDHSNFLESVKSHDYHKLPHSKIFEDNNESKPLVTPSPIQQQRERERENPNLNPTYFYTECARSRSRSANPPTNRKQDRSSSGSSINSSNPHLARGDTYKNIHSEEPTKYELPANLEVAKELENEEDDNDDRRGRHTKPTMGESIAKIEAEKENGLHDTPLTRDPSLITTGDYTNFEADSPRIELTNTNNLYATRSESSKNYLRSISRSRSRVRQYGEKEVNAGYTLDEKNDANTDTLVEEGALVSDDPLSNFDKLENMIDEILHVDENKEAKDNTSQTKQTGVQIEKDEDIKNEEKQVKENAKYEDKEESKSDDKSESVEEATNKEESKSEDKEVQEDVNTKDVKEIDLESEEKSKDNLITEPDNEEPETEEADLVKPEETSAPVKGLEDIEPALNQELSTKEEDKEEEPKELTSKSTERTTHESLVEEDAIIQKNNQKDNANSDDIVNVNPLENVDQENLEKEGIATESKDTSNKEEDTETDLKDVQEIAEKNEKVKTLLTGETSTKNEKEEDPEEYKEIKKADPLDTELKEEAAEEEKKDEEVPLASVDDKEAPIVKDPKEEQEQSTKEEDKPQEIDSKEEKIKSKEEEKIDKDLKEEQETKKAEFKHEKSTAKASTSRDDDLDDLEISPEELRKHLESQPVYIYTSLAGGMQIMPRTNRLATILQANGIKFEYKDLGTDEEAKKIWKRQSNGKTLPGVIRGDDFIGNWQEIDDANEEYRIRELIYETL</sequence>
<feature type="compositionally biased region" description="Basic and acidic residues" evidence="1">
    <location>
        <begin position="572"/>
        <end position="598"/>
    </location>
</feature>
<feature type="compositionally biased region" description="Basic and acidic residues" evidence="1">
    <location>
        <begin position="103"/>
        <end position="144"/>
    </location>
</feature>
<feature type="region of interest" description="Disordered" evidence="1">
    <location>
        <begin position="438"/>
        <end position="798"/>
    </location>
</feature>
<feature type="compositionally biased region" description="Polar residues" evidence="1">
    <location>
        <begin position="157"/>
        <end position="166"/>
    </location>
</feature>
<feature type="compositionally biased region" description="Basic and acidic residues" evidence="1">
    <location>
        <begin position="81"/>
        <end position="96"/>
    </location>
</feature>
<feature type="region of interest" description="Disordered" evidence="1">
    <location>
        <begin position="189"/>
        <end position="315"/>
    </location>
</feature>
<feature type="compositionally biased region" description="Polar residues" evidence="1">
    <location>
        <begin position="606"/>
        <end position="618"/>
    </location>
</feature>